<keyword evidence="2" id="KW-0479">Metal-binding</keyword>
<dbReference type="PANTHER" id="PTHR22770:SF47">
    <property type="entry name" value="E3 UBIQUITIN-PROTEIN LIGASE RNF216"/>
    <property type="match status" value="1"/>
</dbReference>
<feature type="region of interest" description="Disordered" evidence="6">
    <location>
        <begin position="1"/>
        <end position="101"/>
    </location>
</feature>
<protein>
    <submittedName>
        <fullName evidence="7">IBR domain</fullName>
    </submittedName>
</protein>
<dbReference type="PANTHER" id="PTHR22770">
    <property type="entry name" value="UBIQUITIN CONJUGATING ENZYME 7 INTERACTING PROTEIN-RELATED"/>
    <property type="match status" value="1"/>
</dbReference>
<feature type="compositionally biased region" description="Low complexity" evidence="6">
    <location>
        <begin position="298"/>
        <end position="308"/>
    </location>
</feature>
<feature type="compositionally biased region" description="Low complexity" evidence="6">
    <location>
        <begin position="345"/>
        <end position="357"/>
    </location>
</feature>
<comment type="caution">
    <text evidence="7">The sequence shown here is derived from an EMBL/GenBank/DDBJ whole genome shotgun (WGS) entry which is preliminary data.</text>
</comment>
<evidence type="ECO:0000313" key="7">
    <source>
        <dbReference type="EMBL" id="CAB9529813.1"/>
    </source>
</evidence>
<sequence>MYYLYKKKPGDDRSDSLSTNAAPVTLQSNSNLGGHYPSSRSRNSNHPHQRPHPIAEEGNSSGSFDVPEGPLDSSAQQPFSGRRRRPGAEVEDSESKQKDEQIVRRMLRRRGLEEHDFAAEVMQPRRPSRISCQRCQHDIAYNHHRISCSSDQDKHVFCRSCVVLYVDAWVKGEAEYELRHGGRHQYALPCMSPACQVGCLSEAAMQPMLTHPIFTSCRQKLVRARAERSQRGGSAQPRRIQTDMEQDGQPSSQRQPHQQQLYSGLSQQPIHGEAPAADDDFPTQRLLRRQPPDYAQYQMQYQQQQTRAAPPPQPSQKQLQEQEDLRQKEEIKRQQQRMLHAMYHQQGSSASQAGSAAPLPPTILRRTSTSSTATSRRTGTGQGEVLTKVDRSNRSTDDDSSGSSASSLTTRFPTSVTSEARETEKEESQRRHQRRQLAQHPPTTRTANAAARPKPANFNTALTTCMCCYEEFSPKVSPVIRCDPRRPNEASHHFCGKCVRMYVEEWIFGAATYTPRPGRPDEQGQTDLILPCLHGDCNEGGFRDDQVSQSLTSRSMEQYLSKITPMRIQKQDDEERLMEMAIRLSLEQDAIQRRVSQLHQEQRSVTKEQGHNMNVLMAPAPTPTRGRINPPSMLNIPQTTLSNTSSLTSFNTAFPQSSRSLPDLPRGTMNMSKLTGKGDVGRLVVPAAKKPSAAVNDHESIIEQSVHSVEEAMTQAKVRTCPNCNTKFLKDEDFCNKLKCPSCKTAICYICRQVIPTQGYEHFCIHKQGGCAACLGMHCPLWTQVDDDNRRDMAEMRTRGLDEANRIWEESLLSEYSKGTEIRVDVDQLLQQPQIQTIDRLNCTINIDIVLLPFTG</sequence>
<gene>
    <name evidence="7" type="ORF">SEMRO_2633_G333220.1</name>
</gene>
<feature type="compositionally biased region" description="Low complexity" evidence="6">
    <location>
        <begin position="438"/>
        <end position="455"/>
    </location>
</feature>
<evidence type="ECO:0000256" key="5">
    <source>
        <dbReference type="ARBA" id="ARBA00022833"/>
    </source>
</evidence>
<dbReference type="AlphaFoldDB" id="A0A9N8I0C9"/>
<evidence type="ECO:0000256" key="2">
    <source>
        <dbReference type="ARBA" id="ARBA00022723"/>
    </source>
</evidence>
<proteinExistence type="predicted"/>
<evidence type="ECO:0000256" key="1">
    <source>
        <dbReference type="ARBA" id="ARBA00004906"/>
    </source>
</evidence>
<feature type="region of interest" description="Disordered" evidence="6">
    <location>
        <begin position="298"/>
        <end position="455"/>
    </location>
</feature>
<name>A0A9N8I0C9_9STRA</name>
<accession>A0A9N8I0C9</accession>
<keyword evidence="5" id="KW-0862">Zinc</keyword>
<feature type="compositionally biased region" description="Low complexity" evidence="6">
    <location>
        <begin position="401"/>
        <end position="411"/>
    </location>
</feature>
<dbReference type="Gene3D" id="1.20.120.1750">
    <property type="match status" value="1"/>
</dbReference>
<dbReference type="Proteomes" id="UP001153069">
    <property type="component" value="Unassembled WGS sequence"/>
</dbReference>
<dbReference type="InterPro" id="IPR047546">
    <property type="entry name" value="Rcat_RBR_RNF216"/>
</dbReference>
<organism evidence="7 8">
    <name type="scientific">Seminavis robusta</name>
    <dbReference type="NCBI Taxonomy" id="568900"/>
    <lineage>
        <taxon>Eukaryota</taxon>
        <taxon>Sar</taxon>
        <taxon>Stramenopiles</taxon>
        <taxon>Ochrophyta</taxon>
        <taxon>Bacillariophyta</taxon>
        <taxon>Bacillariophyceae</taxon>
        <taxon>Bacillariophycidae</taxon>
        <taxon>Naviculales</taxon>
        <taxon>Naviculaceae</taxon>
        <taxon>Seminavis</taxon>
    </lineage>
</organism>
<dbReference type="SUPFAM" id="SSF57850">
    <property type="entry name" value="RING/U-box"/>
    <property type="match status" value="1"/>
</dbReference>
<dbReference type="InterPro" id="IPR051628">
    <property type="entry name" value="LUBAC_E3_Ligases"/>
</dbReference>
<reference evidence="7" key="1">
    <citation type="submission" date="2020-06" db="EMBL/GenBank/DDBJ databases">
        <authorList>
            <consortium name="Plant Systems Biology data submission"/>
        </authorList>
    </citation>
    <scope>NUCLEOTIDE SEQUENCE</scope>
    <source>
        <strain evidence="7">D6</strain>
    </source>
</reference>
<feature type="compositionally biased region" description="Basic and acidic residues" evidence="6">
    <location>
        <begin position="387"/>
        <end position="397"/>
    </location>
</feature>
<keyword evidence="8" id="KW-1185">Reference proteome</keyword>
<dbReference type="Pfam" id="PF26200">
    <property type="entry name" value="Rcat_RNF216"/>
    <property type="match status" value="1"/>
</dbReference>
<comment type="pathway">
    <text evidence="1">Protein modification; protein ubiquitination.</text>
</comment>
<feature type="compositionally biased region" description="Basic and acidic residues" evidence="6">
    <location>
        <begin position="419"/>
        <end position="430"/>
    </location>
</feature>
<feature type="compositionally biased region" description="Low complexity" evidence="6">
    <location>
        <begin position="365"/>
        <end position="379"/>
    </location>
</feature>
<keyword evidence="3" id="KW-0863">Zinc-finger</keyword>
<feature type="compositionally biased region" description="Polar residues" evidence="6">
    <location>
        <begin position="16"/>
        <end position="42"/>
    </location>
</feature>
<dbReference type="EMBL" id="CAICTM010002631">
    <property type="protein sequence ID" value="CAB9529813.1"/>
    <property type="molecule type" value="Genomic_DNA"/>
</dbReference>
<keyword evidence="4" id="KW-0833">Ubl conjugation pathway</keyword>
<dbReference type="OrthoDB" id="10009520at2759"/>
<evidence type="ECO:0000256" key="4">
    <source>
        <dbReference type="ARBA" id="ARBA00022786"/>
    </source>
</evidence>
<evidence type="ECO:0000256" key="6">
    <source>
        <dbReference type="SAM" id="MobiDB-lite"/>
    </source>
</evidence>
<evidence type="ECO:0000256" key="3">
    <source>
        <dbReference type="ARBA" id="ARBA00022771"/>
    </source>
</evidence>
<evidence type="ECO:0000313" key="8">
    <source>
        <dbReference type="Proteomes" id="UP001153069"/>
    </source>
</evidence>
<feature type="region of interest" description="Disordered" evidence="6">
    <location>
        <begin position="225"/>
        <end position="283"/>
    </location>
</feature>
<feature type="compositionally biased region" description="Low complexity" evidence="6">
    <location>
        <begin position="249"/>
        <end position="260"/>
    </location>
</feature>
<dbReference type="GO" id="GO:0008270">
    <property type="term" value="F:zinc ion binding"/>
    <property type="evidence" value="ECO:0007669"/>
    <property type="project" value="UniProtKB-KW"/>
</dbReference>
<dbReference type="CDD" id="cd20353">
    <property type="entry name" value="Rcat_RBR_RNF216"/>
    <property type="match status" value="1"/>
</dbReference>
<feature type="compositionally biased region" description="Basic and acidic residues" evidence="6">
    <location>
        <begin position="323"/>
        <end position="333"/>
    </location>
</feature>